<dbReference type="Proteomes" id="UP000001631">
    <property type="component" value="Unassembled WGS sequence"/>
</dbReference>
<dbReference type="InParanoid" id="C0NY20"/>
<proteinExistence type="predicted"/>
<keyword evidence="2" id="KW-1185">Reference proteome</keyword>
<dbReference type="EMBL" id="GG663376">
    <property type="protein sequence ID" value="EEH03688.1"/>
    <property type="molecule type" value="Genomic_DNA"/>
</dbReference>
<organism evidence="1 2">
    <name type="scientific">Ajellomyces capsulatus (strain G186AR / H82 / ATCC MYA-2454 / RMSCC 2432)</name>
    <name type="common">Darling's disease fungus</name>
    <name type="synonym">Histoplasma capsulatum</name>
    <dbReference type="NCBI Taxonomy" id="447093"/>
    <lineage>
        <taxon>Eukaryota</taxon>
        <taxon>Fungi</taxon>
        <taxon>Dikarya</taxon>
        <taxon>Ascomycota</taxon>
        <taxon>Pezizomycotina</taxon>
        <taxon>Eurotiomycetes</taxon>
        <taxon>Eurotiomycetidae</taxon>
        <taxon>Onygenales</taxon>
        <taxon>Ajellomycetaceae</taxon>
        <taxon>Histoplasma</taxon>
    </lineage>
</organism>
<gene>
    <name evidence="1" type="ORF">HCBG_07814</name>
</gene>
<reference evidence="1" key="1">
    <citation type="submission" date="2009-02" db="EMBL/GenBank/DDBJ databases">
        <title>The Genome Sequence of Ajellomyces capsulatus strain G186AR.</title>
        <authorList>
            <consortium name="The Broad Institute Genome Sequencing Platform"/>
            <person name="Champion M."/>
            <person name="Cuomo C."/>
            <person name="Ma L.-J."/>
            <person name="Henn M.R."/>
            <person name="Sil A."/>
            <person name="Goldman B."/>
            <person name="Young S.K."/>
            <person name="Kodira C.D."/>
            <person name="Zeng Q."/>
            <person name="Koehrsen M."/>
            <person name="Alvarado L."/>
            <person name="Berlin A."/>
            <person name="Borenstein D."/>
            <person name="Chen Z."/>
            <person name="Engels R."/>
            <person name="Freedman E."/>
            <person name="Gellesch M."/>
            <person name="Goldberg J."/>
            <person name="Griggs A."/>
            <person name="Gujja S."/>
            <person name="Heiman D."/>
            <person name="Hepburn T."/>
            <person name="Howarth C."/>
            <person name="Jen D."/>
            <person name="Larson L."/>
            <person name="Lewis B."/>
            <person name="Mehta T."/>
            <person name="Park D."/>
            <person name="Pearson M."/>
            <person name="Roberts A."/>
            <person name="Saif S."/>
            <person name="Shea T."/>
            <person name="Shenoy N."/>
            <person name="Sisk P."/>
            <person name="Stolte C."/>
            <person name="Sykes S."/>
            <person name="Walk T."/>
            <person name="White J."/>
            <person name="Yandava C."/>
            <person name="Klein B."/>
            <person name="McEwen J.G."/>
            <person name="Puccia R."/>
            <person name="Goldman G.H."/>
            <person name="Felipe M.S."/>
            <person name="Nino-Vega G."/>
            <person name="San-Blas G."/>
            <person name="Taylor J."/>
            <person name="Mendoza L."/>
            <person name="Galagan J."/>
            <person name="Nusbaum C."/>
            <person name="Birren B."/>
        </authorList>
    </citation>
    <scope>NUCLEOTIDE SEQUENCE</scope>
    <source>
        <strain evidence="1">G186AR</strain>
    </source>
</reference>
<dbReference type="GeneID" id="69040830"/>
<dbReference type="RefSeq" id="XP_045284169.1">
    <property type="nucleotide sequence ID" value="XM_045434863.1"/>
</dbReference>
<sequence>MMVHLLKGSWNVLSSRRFRNLWIPIPASQKKAEALFVKTTCPMCLSLHRHLIRLANKKLFRGARIFSRQPGSGSSSLHEASWLMVKQLTLLYFAGAAEELERAFPACEPRVAQNVHLSSQRMN</sequence>
<dbReference type="HOGENOM" id="CLU_2014605_0_0_1"/>
<protein>
    <submittedName>
        <fullName evidence="1">Uncharacterized protein</fullName>
    </submittedName>
</protein>
<evidence type="ECO:0000313" key="2">
    <source>
        <dbReference type="Proteomes" id="UP000001631"/>
    </source>
</evidence>
<accession>C0NY20</accession>
<evidence type="ECO:0000313" key="1">
    <source>
        <dbReference type="EMBL" id="EEH03688.1"/>
    </source>
</evidence>
<name>C0NY20_AJECG</name>
<dbReference type="AlphaFoldDB" id="C0NY20"/>